<dbReference type="InterPro" id="IPR040030">
    <property type="entry name" value="Ribosomal_mL57"/>
</dbReference>
<dbReference type="GO" id="GO:0003735">
    <property type="term" value="F:structural constituent of ribosome"/>
    <property type="evidence" value="ECO:0007669"/>
    <property type="project" value="InterPro"/>
</dbReference>
<sequence length="316" mass="34602">MSRPLCSLRTSLRLPKLSNGSPFVPPRTVSTVRRYSYAALKTRPERPESGPRDTPQRAGPRRQKAVTEDEDDFDSRGMAALGSTSNWTSFSITEASSETVNTHNRKTSKEDVSDSLAEHLNGLFPPLQFPPDLARRVLTHGSHPSAVNGHNAGLRFIGRRVIESYLLLFLQSSTALKATHDLDAILDRTINTYLLGEHVGSSWGLGRALRWTPAVPASQLSSTPDSEKLLRGVGFYKVQGDAVAAVMGGIYYQFGATLTQRVFHTHILPKLLLERRPEGLPDVFHAEALAMCERMGGPNAQLMADASAKTVETVSN</sequence>
<evidence type="ECO:0000259" key="2">
    <source>
        <dbReference type="Pfam" id="PF14622"/>
    </source>
</evidence>
<organism evidence="3 4">
    <name type="scientific">Amanita muscaria (strain Koide BX008)</name>
    <dbReference type="NCBI Taxonomy" id="946122"/>
    <lineage>
        <taxon>Eukaryota</taxon>
        <taxon>Fungi</taxon>
        <taxon>Dikarya</taxon>
        <taxon>Basidiomycota</taxon>
        <taxon>Agaricomycotina</taxon>
        <taxon>Agaricomycetes</taxon>
        <taxon>Agaricomycetidae</taxon>
        <taxon>Agaricales</taxon>
        <taxon>Pluteineae</taxon>
        <taxon>Amanitaceae</taxon>
        <taxon>Amanita</taxon>
    </lineage>
</organism>
<protein>
    <recommendedName>
        <fullName evidence="2">RNase III domain-containing protein</fullName>
    </recommendedName>
</protein>
<dbReference type="Proteomes" id="UP000054549">
    <property type="component" value="Unassembled WGS sequence"/>
</dbReference>
<dbReference type="STRING" id="946122.A0A0C2SLN9"/>
<dbReference type="Gene3D" id="1.10.1520.10">
    <property type="entry name" value="Ribonuclease III domain"/>
    <property type="match status" value="1"/>
</dbReference>
<dbReference type="GO" id="GO:0032543">
    <property type="term" value="P:mitochondrial translation"/>
    <property type="evidence" value="ECO:0007669"/>
    <property type="project" value="InterPro"/>
</dbReference>
<evidence type="ECO:0000313" key="4">
    <source>
        <dbReference type="Proteomes" id="UP000054549"/>
    </source>
</evidence>
<dbReference type="OrthoDB" id="2281895at2759"/>
<feature type="domain" description="RNase III" evidence="2">
    <location>
        <begin position="132"/>
        <end position="271"/>
    </location>
</feature>
<evidence type="ECO:0000313" key="3">
    <source>
        <dbReference type="EMBL" id="KIL64080.1"/>
    </source>
</evidence>
<proteinExistence type="predicted"/>
<gene>
    <name evidence="3" type="ORF">M378DRAFT_163558</name>
</gene>
<feature type="region of interest" description="Disordered" evidence="1">
    <location>
        <begin position="38"/>
        <end position="80"/>
    </location>
</feature>
<dbReference type="Pfam" id="PF14622">
    <property type="entry name" value="Ribonucleas_3_3"/>
    <property type="match status" value="1"/>
</dbReference>
<keyword evidence="4" id="KW-1185">Reference proteome</keyword>
<dbReference type="AlphaFoldDB" id="A0A0C2SLN9"/>
<feature type="compositionally biased region" description="Basic and acidic residues" evidence="1">
    <location>
        <begin position="42"/>
        <end position="55"/>
    </location>
</feature>
<dbReference type="InterPro" id="IPR036389">
    <property type="entry name" value="RNase_III_sf"/>
</dbReference>
<dbReference type="HOGENOM" id="CLU_073894_0_0_1"/>
<name>A0A0C2SLN9_AMAMK</name>
<dbReference type="InterPro" id="IPR000999">
    <property type="entry name" value="RNase_III_dom"/>
</dbReference>
<dbReference type="SUPFAM" id="SSF69065">
    <property type="entry name" value="RNase III domain-like"/>
    <property type="match status" value="1"/>
</dbReference>
<reference evidence="3 4" key="1">
    <citation type="submission" date="2014-04" db="EMBL/GenBank/DDBJ databases">
        <title>Evolutionary Origins and Diversification of the Mycorrhizal Mutualists.</title>
        <authorList>
            <consortium name="DOE Joint Genome Institute"/>
            <consortium name="Mycorrhizal Genomics Consortium"/>
            <person name="Kohler A."/>
            <person name="Kuo A."/>
            <person name="Nagy L.G."/>
            <person name="Floudas D."/>
            <person name="Copeland A."/>
            <person name="Barry K.W."/>
            <person name="Cichocki N."/>
            <person name="Veneault-Fourrey C."/>
            <person name="LaButti K."/>
            <person name="Lindquist E.A."/>
            <person name="Lipzen A."/>
            <person name="Lundell T."/>
            <person name="Morin E."/>
            <person name="Murat C."/>
            <person name="Riley R."/>
            <person name="Ohm R."/>
            <person name="Sun H."/>
            <person name="Tunlid A."/>
            <person name="Henrissat B."/>
            <person name="Grigoriev I.V."/>
            <person name="Hibbett D.S."/>
            <person name="Martin F."/>
        </authorList>
    </citation>
    <scope>NUCLEOTIDE SEQUENCE [LARGE SCALE GENOMIC DNA]</scope>
    <source>
        <strain evidence="3 4">Koide BX008</strain>
    </source>
</reference>
<dbReference type="PANTHER" id="PTHR28160">
    <property type="entry name" value="54S RIBOSOMAL PROTEIN L15, MITOCHONDRIAL"/>
    <property type="match status" value="1"/>
</dbReference>
<dbReference type="GO" id="GO:0004525">
    <property type="term" value="F:ribonuclease III activity"/>
    <property type="evidence" value="ECO:0007669"/>
    <property type="project" value="InterPro"/>
</dbReference>
<dbReference type="PANTHER" id="PTHR28160:SF1">
    <property type="entry name" value="LARGE RIBOSOMAL SUBUNIT PROTEIN ML57"/>
    <property type="match status" value="1"/>
</dbReference>
<dbReference type="InParanoid" id="A0A0C2SLN9"/>
<evidence type="ECO:0000256" key="1">
    <source>
        <dbReference type="SAM" id="MobiDB-lite"/>
    </source>
</evidence>
<dbReference type="GO" id="GO:0006396">
    <property type="term" value="P:RNA processing"/>
    <property type="evidence" value="ECO:0007669"/>
    <property type="project" value="InterPro"/>
</dbReference>
<dbReference type="EMBL" id="KN818252">
    <property type="protein sequence ID" value="KIL64080.1"/>
    <property type="molecule type" value="Genomic_DNA"/>
</dbReference>
<dbReference type="GO" id="GO:0005762">
    <property type="term" value="C:mitochondrial large ribosomal subunit"/>
    <property type="evidence" value="ECO:0007669"/>
    <property type="project" value="InterPro"/>
</dbReference>
<accession>A0A0C2SLN9</accession>